<dbReference type="OrthoDB" id="9814256at2"/>
<name>A0A4P7NZZ1_9GAMM</name>
<dbReference type="EMBL" id="CP032096">
    <property type="protein sequence ID" value="QBZ82542.1"/>
    <property type="molecule type" value="Genomic_DNA"/>
</dbReference>
<dbReference type="GO" id="GO:0045936">
    <property type="term" value="P:negative regulation of phosphate metabolic process"/>
    <property type="evidence" value="ECO:0007669"/>
    <property type="project" value="InterPro"/>
</dbReference>
<dbReference type="GO" id="GO:0005737">
    <property type="term" value="C:cytoplasm"/>
    <property type="evidence" value="ECO:0007669"/>
    <property type="project" value="UniProtKB-SubCell"/>
</dbReference>
<dbReference type="InterPro" id="IPR028366">
    <property type="entry name" value="PhoU"/>
</dbReference>
<dbReference type="NCBIfam" id="TIGR02135">
    <property type="entry name" value="phoU_full"/>
    <property type="match status" value="1"/>
</dbReference>
<comment type="subunit">
    <text evidence="3 8">Homodimer.</text>
</comment>
<protein>
    <recommendedName>
        <fullName evidence="8">Phosphate-specific transport system accessory protein PhoU</fullName>
    </recommendedName>
</protein>
<proteinExistence type="inferred from homology"/>
<dbReference type="PANTHER" id="PTHR42930:SF3">
    <property type="entry name" value="PHOSPHATE-SPECIFIC TRANSPORT SYSTEM ACCESSORY PROTEIN PHOU"/>
    <property type="match status" value="1"/>
</dbReference>
<feature type="domain" description="PhoU" evidence="9">
    <location>
        <begin position="25"/>
        <end position="112"/>
    </location>
</feature>
<dbReference type="SUPFAM" id="SSF109755">
    <property type="entry name" value="PhoU-like"/>
    <property type="match status" value="1"/>
</dbReference>
<evidence type="ECO:0000259" key="9">
    <source>
        <dbReference type="Pfam" id="PF01895"/>
    </source>
</evidence>
<feature type="domain" description="PhoU" evidence="9">
    <location>
        <begin position="135"/>
        <end position="218"/>
    </location>
</feature>
<dbReference type="AlphaFoldDB" id="A0A4P7NZZ1"/>
<evidence type="ECO:0000313" key="11">
    <source>
        <dbReference type="Proteomes" id="UP000296201"/>
    </source>
</evidence>
<comment type="similarity">
    <text evidence="2 8">Belongs to the PhoU family.</text>
</comment>
<dbReference type="Proteomes" id="UP000296201">
    <property type="component" value="Chromosome"/>
</dbReference>
<dbReference type="Pfam" id="PF01895">
    <property type="entry name" value="PhoU"/>
    <property type="match status" value="2"/>
</dbReference>
<reference evidence="10 11" key="1">
    <citation type="submission" date="2018-08" db="EMBL/GenBank/DDBJ databases">
        <title>Horizontal acquisition of hydrogen conversion ability and other habitat adaptations in Hydrogenovibrio crunogenus strains.</title>
        <authorList>
            <person name="Gonnella G."/>
            <person name="Adam N."/>
            <person name="Perner M."/>
        </authorList>
    </citation>
    <scope>NUCLEOTIDE SEQUENCE [LARGE SCALE GENOMIC DNA]</scope>
    <source>
        <strain evidence="10 11">SP-41</strain>
    </source>
</reference>
<dbReference type="GO" id="GO:0006817">
    <property type="term" value="P:phosphate ion transport"/>
    <property type="evidence" value="ECO:0007669"/>
    <property type="project" value="UniProtKB-KW"/>
</dbReference>
<evidence type="ECO:0000256" key="2">
    <source>
        <dbReference type="ARBA" id="ARBA00008107"/>
    </source>
</evidence>
<evidence type="ECO:0000256" key="7">
    <source>
        <dbReference type="ARBA" id="ARBA00056181"/>
    </source>
</evidence>
<evidence type="ECO:0000256" key="6">
    <source>
        <dbReference type="ARBA" id="ARBA00022592"/>
    </source>
</evidence>
<accession>A0A4P7NZZ1</accession>
<dbReference type="InterPro" id="IPR038078">
    <property type="entry name" value="PhoU-like_sf"/>
</dbReference>
<evidence type="ECO:0000256" key="1">
    <source>
        <dbReference type="ARBA" id="ARBA00004496"/>
    </source>
</evidence>
<keyword evidence="4 8" id="KW-0813">Transport</keyword>
<organism evidence="10 11">
    <name type="scientific">Hydrogenovibrio crunogenus</name>
    <dbReference type="NCBI Taxonomy" id="39765"/>
    <lineage>
        <taxon>Bacteria</taxon>
        <taxon>Pseudomonadati</taxon>
        <taxon>Pseudomonadota</taxon>
        <taxon>Gammaproteobacteria</taxon>
        <taxon>Thiotrichales</taxon>
        <taxon>Piscirickettsiaceae</taxon>
        <taxon>Hydrogenovibrio</taxon>
    </lineage>
</organism>
<dbReference type="GO" id="GO:0030643">
    <property type="term" value="P:intracellular phosphate ion homeostasis"/>
    <property type="evidence" value="ECO:0007669"/>
    <property type="project" value="InterPro"/>
</dbReference>
<gene>
    <name evidence="10" type="primary">phoU</name>
    <name evidence="10" type="ORF">GHNINEIG_00573</name>
</gene>
<dbReference type="Gene3D" id="1.20.58.220">
    <property type="entry name" value="Phosphate transport system protein phou homolog 2, domain 2"/>
    <property type="match status" value="1"/>
</dbReference>
<evidence type="ECO:0000256" key="8">
    <source>
        <dbReference type="PIRNR" id="PIRNR003107"/>
    </source>
</evidence>
<dbReference type="PANTHER" id="PTHR42930">
    <property type="entry name" value="PHOSPHATE-SPECIFIC TRANSPORT SYSTEM ACCESSORY PROTEIN PHOU"/>
    <property type="match status" value="1"/>
</dbReference>
<dbReference type="RefSeq" id="WP_135795245.1">
    <property type="nucleotide sequence ID" value="NZ_CP032096.1"/>
</dbReference>
<dbReference type="PIRSF" id="PIRSF003107">
    <property type="entry name" value="PhoU"/>
    <property type="match status" value="1"/>
</dbReference>
<comment type="subcellular location">
    <subcellularLocation>
        <location evidence="1 8">Cytoplasm</location>
    </subcellularLocation>
</comment>
<keyword evidence="11" id="KW-1185">Reference proteome</keyword>
<evidence type="ECO:0000313" key="10">
    <source>
        <dbReference type="EMBL" id="QBZ82542.1"/>
    </source>
</evidence>
<evidence type="ECO:0000256" key="3">
    <source>
        <dbReference type="ARBA" id="ARBA00011738"/>
    </source>
</evidence>
<evidence type="ECO:0000256" key="4">
    <source>
        <dbReference type="ARBA" id="ARBA00022448"/>
    </source>
</evidence>
<keyword evidence="5 8" id="KW-0963">Cytoplasm</keyword>
<sequence>MDKQEFSTHISEMLNRNLEDLFNHILEMGGMVERQLENALQSLGSSDIDKAQEVISFDKAINQAEMEIDRLCAKVLARQQPTASDLRLILAAIRIAIDLERMGDEVVKLAKMVLVFGKHDGVKCSDIQGYPELVDISNRSSVMLKMTLDSFARVSTDGVGKVIREEEVIDDIFKKIEKDLKESLKTSPDKIECLMEMIIALRAAERVSDHARNIVESILYLVQGDDVRNLDEARLNELLKTLESPKG</sequence>
<keyword evidence="6 8" id="KW-0592">Phosphate transport</keyword>
<comment type="function">
    <text evidence="7 8">Plays a role in the regulation of phosphate uptake.</text>
</comment>
<dbReference type="InterPro" id="IPR026022">
    <property type="entry name" value="PhoU_dom"/>
</dbReference>
<dbReference type="FunFam" id="1.20.58.220:FF:000004">
    <property type="entry name" value="Phosphate-specific transport system accessory protein PhoU"/>
    <property type="match status" value="1"/>
</dbReference>
<evidence type="ECO:0000256" key="5">
    <source>
        <dbReference type="ARBA" id="ARBA00022490"/>
    </source>
</evidence>